<sequence length="457" mass="49009">MFLTMSLLHIAVLVVAVLVCPLLALLGIQVIGVGVMKAYRLYSVAVRRAQARAGLGKHSKASSRHAGRQKQRGAGSANQSLLADQQQRVPPFWTGLSLAGAVATLAWLLLHFPTPADLQRLCGQLFGYQATRISIALQRDDAAARRALLDTFTPLLQAESRRIRHGGGGHTTTADVVSHYRFIDGRFEIAAGGVIPADRLTVLSYGLQALSGIQGTHAIPTRVTAQLQLPNRRVHTDILLRTATLITDVPSLHPLAERCYLGVWALLPGGVARTMLATAQAPDAARQRRITLTTQPPLRVASYTLLGVRPGRFGIGDDPLDQPTSPMQVELRLLPQRVDPQVMACEVALPRATDPLLMAAATLNTFPALNGHVAGVETVAATAFSPWYGRGWIAVPTIAPGNADDAACDYQQRRKTDALLDAIHAGCNEPGADSRTCAIHAARQADASKQLQRCLAQ</sequence>
<organism evidence="3 4">
    <name type="scientific">Xanthomonas vesicatoria ATCC 35937</name>
    <dbReference type="NCBI Taxonomy" id="925775"/>
    <lineage>
        <taxon>Bacteria</taxon>
        <taxon>Pseudomonadati</taxon>
        <taxon>Pseudomonadota</taxon>
        <taxon>Gammaproteobacteria</taxon>
        <taxon>Lysobacterales</taxon>
        <taxon>Lysobacteraceae</taxon>
        <taxon>Xanthomonas</taxon>
    </lineage>
</organism>
<feature type="region of interest" description="Disordered" evidence="1">
    <location>
        <begin position="55"/>
        <end position="80"/>
    </location>
</feature>
<dbReference type="EMBL" id="AEQV01000139">
    <property type="protein sequence ID" value="EGD08285.1"/>
    <property type="molecule type" value="Genomic_DNA"/>
</dbReference>
<proteinExistence type="predicted"/>
<dbReference type="AlphaFoldDB" id="F0BGX7"/>
<comment type="caution">
    <text evidence="3">The sequence shown here is derived from an EMBL/GenBank/DDBJ whole genome shotgun (WGS) entry which is preliminary data.</text>
</comment>
<keyword evidence="2" id="KW-0812">Transmembrane</keyword>
<evidence type="ECO:0000313" key="4">
    <source>
        <dbReference type="Proteomes" id="UP000003299"/>
    </source>
</evidence>
<evidence type="ECO:0000313" key="3">
    <source>
        <dbReference type="EMBL" id="EGD08285.1"/>
    </source>
</evidence>
<protein>
    <submittedName>
        <fullName evidence="3">Uncharacterized protein</fullName>
    </submittedName>
</protein>
<evidence type="ECO:0000256" key="2">
    <source>
        <dbReference type="SAM" id="Phobius"/>
    </source>
</evidence>
<gene>
    <name evidence="3" type="ORF">XVE_3505</name>
</gene>
<name>F0BGX7_9XANT</name>
<keyword evidence="2" id="KW-0472">Membrane</keyword>
<dbReference type="Proteomes" id="UP000003299">
    <property type="component" value="Unassembled WGS sequence"/>
</dbReference>
<dbReference type="eggNOG" id="ENOG5033X6E">
    <property type="taxonomic scope" value="Bacteria"/>
</dbReference>
<reference evidence="3 4" key="1">
    <citation type="journal article" date="2011" name="BMC Genomics">
        <title>Comparative genomics reveals diversity among xanthomonads infecting tomato and pepper.</title>
        <authorList>
            <person name="Potnis N."/>
            <person name="Krasileva K."/>
            <person name="Chow V."/>
            <person name="Almeida N.F."/>
            <person name="Patil P.B."/>
            <person name="Ryan R.P."/>
            <person name="Sharlach M."/>
            <person name="Behlau F."/>
            <person name="Dow J.M."/>
            <person name="Momol M.T."/>
            <person name="White F.F."/>
            <person name="Preston J.F."/>
            <person name="Vinatzer B.A."/>
            <person name="Koebnik R."/>
            <person name="Setubal J.C."/>
            <person name="Norman D.J."/>
            <person name="Staskawicz B.J."/>
            <person name="Jones J.B."/>
        </authorList>
    </citation>
    <scope>NUCLEOTIDE SEQUENCE [LARGE SCALE GENOMIC DNA]</scope>
    <source>
        <strain evidence="3 4">ATCC 35937</strain>
    </source>
</reference>
<feature type="transmembrane region" description="Helical" evidence="2">
    <location>
        <begin position="92"/>
        <end position="110"/>
    </location>
</feature>
<feature type="compositionally biased region" description="Basic residues" evidence="1">
    <location>
        <begin position="55"/>
        <end position="71"/>
    </location>
</feature>
<accession>F0BGX7</accession>
<keyword evidence="2" id="KW-1133">Transmembrane helix</keyword>
<feature type="transmembrane region" description="Helical" evidence="2">
    <location>
        <begin position="7"/>
        <end position="31"/>
    </location>
</feature>
<evidence type="ECO:0000256" key="1">
    <source>
        <dbReference type="SAM" id="MobiDB-lite"/>
    </source>
</evidence>